<comment type="caution">
    <text evidence="2">The sequence shown here is derived from an EMBL/GenBank/DDBJ whole genome shotgun (WGS) entry which is preliminary data.</text>
</comment>
<keyword evidence="1" id="KW-1133">Transmembrane helix</keyword>
<name>A0A8J3JDL7_9ACTN</name>
<dbReference type="EMBL" id="BOMB01000031">
    <property type="protein sequence ID" value="GID14532.1"/>
    <property type="molecule type" value="Genomic_DNA"/>
</dbReference>
<gene>
    <name evidence="2" type="ORF">Aru02nite_54210</name>
</gene>
<keyword evidence="1" id="KW-0812">Transmembrane</keyword>
<reference evidence="2" key="1">
    <citation type="submission" date="2021-01" db="EMBL/GenBank/DDBJ databases">
        <title>Whole genome shotgun sequence of Actinocatenispora rupis NBRC 107355.</title>
        <authorList>
            <person name="Komaki H."/>
            <person name="Tamura T."/>
        </authorList>
    </citation>
    <scope>NUCLEOTIDE SEQUENCE</scope>
    <source>
        <strain evidence="2">NBRC 107355</strain>
    </source>
</reference>
<dbReference type="RefSeq" id="WP_203662341.1">
    <property type="nucleotide sequence ID" value="NZ_BAAAZM010000018.1"/>
</dbReference>
<accession>A0A8J3JDL7</accession>
<keyword evidence="1" id="KW-0472">Membrane</keyword>
<evidence type="ECO:0000313" key="2">
    <source>
        <dbReference type="EMBL" id="GID14532.1"/>
    </source>
</evidence>
<proteinExistence type="predicted"/>
<evidence type="ECO:0000256" key="1">
    <source>
        <dbReference type="SAM" id="Phobius"/>
    </source>
</evidence>
<organism evidence="2 3">
    <name type="scientific">Actinocatenispora rupis</name>
    <dbReference type="NCBI Taxonomy" id="519421"/>
    <lineage>
        <taxon>Bacteria</taxon>
        <taxon>Bacillati</taxon>
        <taxon>Actinomycetota</taxon>
        <taxon>Actinomycetes</taxon>
        <taxon>Micromonosporales</taxon>
        <taxon>Micromonosporaceae</taxon>
        <taxon>Actinocatenispora</taxon>
    </lineage>
</organism>
<protein>
    <submittedName>
        <fullName evidence="2">Uncharacterized protein</fullName>
    </submittedName>
</protein>
<sequence length="208" mass="22222">MSAPVRPADGTLFQPDEEIQWWLRPSSGGSRRGYLARRFTRPVVALLVAGVATAVTFWVVLPMLSDVRSDVTAWLMPVLLVAGLVAAGAILLLVVGLLALLIPEPACPPPPRVVADLLYVITDRRVLVVRASRGSGRAYGPDDLAPTDQAPSTYRIEEVRPGVGNILVGVPGPGGWIPRMSLWGVPDPTEVVARLQSWAGRPDGQPAD</sequence>
<dbReference type="Proteomes" id="UP000612808">
    <property type="component" value="Unassembled WGS sequence"/>
</dbReference>
<dbReference type="AlphaFoldDB" id="A0A8J3JDL7"/>
<feature type="transmembrane region" description="Helical" evidence="1">
    <location>
        <begin position="73"/>
        <end position="102"/>
    </location>
</feature>
<feature type="transmembrane region" description="Helical" evidence="1">
    <location>
        <begin position="39"/>
        <end position="61"/>
    </location>
</feature>
<evidence type="ECO:0000313" key="3">
    <source>
        <dbReference type="Proteomes" id="UP000612808"/>
    </source>
</evidence>
<keyword evidence="3" id="KW-1185">Reference proteome</keyword>